<dbReference type="Proteomes" id="UP000005666">
    <property type="component" value="Chromosome 9"/>
</dbReference>
<dbReference type="InterPro" id="IPR028211">
    <property type="entry name" value="Ntr2"/>
</dbReference>
<organism evidence="1 2">
    <name type="scientific">Tetrapisispora phaffii (strain ATCC 24235 / CBS 4417 / NBRC 1672 / NRRL Y-8282 / UCD 70-5)</name>
    <name type="common">Yeast</name>
    <name type="synonym">Fabospora phaffii</name>
    <dbReference type="NCBI Taxonomy" id="1071381"/>
    <lineage>
        <taxon>Eukaryota</taxon>
        <taxon>Fungi</taxon>
        <taxon>Dikarya</taxon>
        <taxon>Ascomycota</taxon>
        <taxon>Saccharomycotina</taxon>
        <taxon>Saccharomycetes</taxon>
        <taxon>Saccharomycetales</taxon>
        <taxon>Saccharomycetaceae</taxon>
        <taxon>Tetrapisispora</taxon>
    </lineage>
</organism>
<proteinExistence type="predicted"/>
<protein>
    <submittedName>
        <fullName evidence="1">Uncharacterized protein</fullName>
    </submittedName>
</protein>
<dbReference type="OrthoDB" id="4067234at2759"/>
<dbReference type="eggNOG" id="ENOG502SA8V">
    <property type="taxonomic scope" value="Eukaryota"/>
</dbReference>
<evidence type="ECO:0000313" key="2">
    <source>
        <dbReference type="Proteomes" id="UP000005666"/>
    </source>
</evidence>
<dbReference type="HOGENOM" id="CLU_819351_0_0_1"/>
<dbReference type="RefSeq" id="XP_003687036.1">
    <property type="nucleotide sequence ID" value="XM_003686988.1"/>
</dbReference>
<dbReference type="GO" id="GO:0000390">
    <property type="term" value="P:spliceosomal complex disassembly"/>
    <property type="evidence" value="ECO:0007669"/>
    <property type="project" value="InterPro"/>
</dbReference>
<accession>G8BXH4</accession>
<dbReference type="Pfam" id="PF15458">
    <property type="entry name" value="NTR2"/>
    <property type="match status" value="1"/>
</dbReference>
<reference evidence="1 2" key="1">
    <citation type="journal article" date="2011" name="Proc. Natl. Acad. Sci. U.S.A.">
        <title>Evolutionary erosion of yeast sex chromosomes by mating-type switching accidents.</title>
        <authorList>
            <person name="Gordon J.L."/>
            <person name="Armisen D."/>
            <person name="Proux-Wera E."/>
            <person name="Oheigeartaigh S.S."/>
            <person name="Byrne K.P."/>
            <person name="Wolfe K.H."/>
        </authorList>
    </citation>
    <scope>NUCLEOTIDE SEQUENCE [LARGE SCALE GENOMIC DNA]</scope>
    <source>
        <strain evidence="2">ATCC 24235 / CBS 4417 / NBRC 1672 / NRRL Y-8282 / UCD 70-5</strain>
    </source>
</reference>
<evidence type="ECO:0000313" key="1">
    <source>
        <dbReference type="EMBL" id="CCE64602.1"/>
    </source>
</evidence>
<dbReference type="GO" id="GO:0071008">
    <property type="term" value="C:U2-type post-mRNA release spliceosomal complex"/>
    <property type="evidence" value="ECO:0007669"/>
    <property type="project" value="InterPro"/>
</dbReference>
<dbReference type="GeneID" id="11534491"/>
<dbReference type="AlphaFoldDB" id="G8BXH4"/>
<dbReference type="STRING" id="1071381.G8BXH4"/>
<name>G8BXH4_TETPH</name>
<dbReference type="EMBL" id="HE612864">
    <property type="protein sequence ID" value="CCE64602.1"/>
    <property type="molecule type" value="Genomic_DNA"/>
</dbReference>
<keyword evidence="2" id="KW-1185">Reference proteome</keyword>
<sequence length="339" mass="39687">MSFRKRNKLNLNKSLGSETKSIKRIKTFVDYEDEEEVDSRILTRDNIKFNKTKLPSIHNQKNSIPLLTSSDNEEYIIENNEESNLKYNQLYNRKNRLNEIPNENVANANDNSNEKTNAIIINIEEMEQNGLIEPDNDDRGPKMKPSVKKMDKYNSKSKLNVMKEEKLYAKLLDDDDKIEIMEIIDKQGGLDKDNDKDASGFDFNMTEFEDDRLAVTDRERQIYKMKRKKLIEEALEVNHLEDNTRPNSNEWEDQQLTKVFNNEHLVAEKKDSRIKALQSQLPHPIILEDPTNIIEYIRSIQIDLEKKKQMLKIQQISLSNEVITLNEKIDSITKGLNDL</sequence>
<gene>
    <name evidence="1" type="primary">TPHA0I00960</name>
    <name evidence="1" type="ordered locus">TPHA_0I00960</name>
</gene>
<dbReference type="KEGG" id="tpf:TPHA_0I00960"/>